<dbReference type="EMBL" id="CP019343">
    <property type="protein sequence ID" value="ARN72697.1"/>
    <property type="molecule type" value="Genomic_DNA"/>
</dbReference>
<gene>
    <name evidence="1" type="ORF">BST96_00345</name>
</gene>
<dbReference type="AlphaFoldDB" id="A0A1X9NCK4"/>
<dbReference type="Proteomes" id="UP000193450">
    <property type="component" value="Chromosome"/>
</dbReference>
<sequence length="297" mass="32806">MSIGFRIAFLRRIVLLPLLVFSTHSLIAEEPMSLAKAAQKTNNPVSDAWLLIVQNDYTVIEGDATGGSSKMQERLSFQPVLPVPIFDGEWNLVNRVVAQAFSAPRDEDINSDDPFGDRTNGLGDTIVFSLAAPNRDDGFIWGVGPTFILPTATEDVLGQEKWSAGPAALAVRLGNSSGGFNLESFNIGVLAQHWWDVEGDDDRADVNQSDIQYFINWKQDAVNLIGMTPNIQIDWEKSGSDRFSVPIGIGKIGFMRWGNTPVRWGIELQHYVMQPDPVGAEWNLKFFLAPVAANPFK</sequence>
<proteinExistence type="predicted"/>
<dbReference type="KEGG" id="osg:BST96_00345"/>
<protein>
    <recommendedName>
        <fullName evidence="3">Neuromedin U</fullName>
    </recommendedName>
</protein>
<evidence type="ECO:0008006" key="3">
    <source>
        <dbReference type="Google" id="ProtNLM"/>
    </source>
</evidence>
<dbReference type="RefSeq" id="WP_085756783.1">
    <property type="nucleotide sequence ID" value="NZ_CP019343.1"/>
</dbReference>
<organism evidence="1 2">
    <name type="scientific">Oceanicoccus sagamiensis</name>
    <dbReference type="NCBI Taxonomy" id="716816"/>
    <lineage>
        <taxon>Bacteria</taxon>
        <taxon>Pseudomonadati</taxon>
        <taxon>Pseudomonadota</taxon>
        <taxon>Gammaproteobacteria</taxon>
        <taxon>Cellvibrionales</taxon>
        <taxon>Spongiibacteraceae</taxon>
        <taxon>Oceanicoccus</taxon>
    </lineage>
</organism>
<name>A0A1X9NCK4_9GAMM</name>
<keyword evidence="2" id="KW-1185">Reference proteome</keyword>
<evidence type="ECO:0000313" key="2">
    <source>
        <dbReference type="Proteomes" id="UP000193450"/>
    </source>
</evidence>
<dbReference type="OrthoDB" id="9809066at2"/>
<dbReference type="STRING" id="716816.BST96_00345"/>
<reference evidence="1 2" key="1">
    <citation type="submission" date="2016-11" db="EMBL/GenBank/DDBJ databases">
        <title>Trade-off between light-utilization and light-protection in marine flavobacteria.</title>
        <authorList>
            <person name="Kumagai Y."/>
        </authorList>
    </citation>
    <scope>NUCLEOTIDE SEQUENCE [LARGE SCALE GENOMIC DNA]</scope>
    <source>
        <strain evidence="1 2">NBRC 107125</strain>
    </source>
</reference>
<evidence type="ECO:0000313" key="1">
    <source>
        <dbReference type="EMBL" id="ARN72697.1"/>
    </source>
</evidence>
<accession>A0A1X9NCK4</accession>